<gene>
    <name evidence="2" type="ORF">I316_01177</name>
</gene>
<feature type="compositionally biased region" description="Low complexity" evidence="1">
    <location>
        <begin position="47"/>
        <end position="68"/>
    </location>
</feature>
<name>A0A1B9H1W1_9TREE</name>
<evidence type="ECO:0000256" key="1">
    <source>
        <dbReference type="SAM" id="MobiDB-lite"/>
    </source>
</evidence>
<proteinExistence type="predicted"/>
<sequence>MDERFLSPTSDPGSTSPRSTGPPTQGERRRSLSSFLKRLRKSDQIDTAPTAQSTTPTAPNTITIADATVTANTADEDICGGRPRFTYRGTAIPPTASSKAKSRSSKQEKFSRDYCKEFCDDYVNQLDLMSSGVEDDDDNAPRDLSEAKSRYERFIRALDEITQKHGVRVQGTVSAITDPSSQGPVA</sequence>
<feature type="region of interest" description="Disordered" evidence="1">
    <location>
        <begin position="1"/>
        <end position="110"/>
    </location>
</feature>
<evidence type="ECO:0000313" key="3">
    <source>
        <dbReference type="Proteomes" id="UP000092666"/>
    </source>
</evidence>
<keyword evidence="3" id="KW-1185">Reference proteome</keyword>
<protein>
    <submittedName>
        <fullName evidence="2">Uncharacterized protein</fullName>
    </submittedName>
</protein>
<feature type="compositionally biased region" description="Low complexity" evidence="1">
    <location>
        <begin position="7"/>
        <end position="24"/>
    </location>
</feature>
<reference evidence="2 3" key="1">
    <citation type="submission" date="2013-07" db="EMBL/GenBank/DDBJ databases">
        <title>The Genome Sequence of Cryptococcus heveanensis BCC8398.</title>
        <authorList>
            <consortium name="The Broad Institute Genome Sequencing Platform"/>
            <person name="Cuomo C."/>
            <person name="Litvintseva A."/>
            <person name="Chen Y."/>
            <person name="Heitman J."/>
            <person name="Sun S."/>
            <person name="Springer D."/>
            <person name="Dromer F."/>
            <person name="Young S.K."/>
            <person name="Zeng Q."/>
            <person name="Gargeya S."/>
            <person name="Fitzgerald M."/>
            <person name="Abouelleil A."/>
            <person name="Alvarado L."/>
            <person name="Berlin A.M."/>
            <person name="Chapman S.B."/>
            <person name="Dewar J."/>
            <person name="Goldberg J."/>
            <person name="Griggs A."/>
            <person name="Gujja S."/>
            <person name="Hansen M."/>
            <person name="Howarth C."/>
            <person name="Imamovic A."/>
            <person name="Larimer J."/>
            <person name="McCowan C."/>
            <person name="Murphy C."/>
            <person name="Pearson M."/>
            <person name="Priest M."/>
            <person name="Roberts A."/>
            <person name="Saif S."/>
            <person name="Shea T."/>
            <person name="Sykes S."/>
            <person name="Wortman J."/>
            <person name="Nusbaum C."/>
            <person name="Birren B."/>
        </authorList>
    </citation>
    <scope>NUCLEOTIDE SEQUENCE [LARGE SCALE GENOMIC DNA]</scope>
    <source>
        <strain evidence="2 3">BCC8398</strain>
    </source>
</reference>
<reference evidence="3" key="2">
    <citation type="submission" date="2013-12" db="EMBL/GenBank/DDBJ databases">
        <title>Evolution of pathogenesis and genome organization in the Tremellales.</title>
        <authorList>
            <person name="Cuomo C."/>
            <person name="Litvintseva A."/>
            <person name="Heitman J."/>
            <person name="Chen Y."/>
            <person name="Sun S."/>
            <person name="Springer D."/>
            <person name="Dromer F."/>
            <person name="Young S."/>
            <person name="Zeng Q."/>
            <person name="Chapman S."/>
            <person name="Gujja S."/>
            <person name="Saif S."/>
            <person name="Birren B."/>
        </authorList>
    </citation>
    <scope>NUCLEOTIDE SEQUENCE [LARGE SCALE GENOMIC DNA]</scope>
    <source>
        <strain evidence="3">BCC8398</strain>
    </source>
</reference>
<dbReference type="AlphaFoldDB" id="A0A1B9H1W1"/>
<accession>A0A1B9H1W1</accession>
<dbReference type="EMBL" id="KI669493">
    <property type="protein sequence ID" value="OCF37268.1"/>
    <property type="molecule type" value="Genomic_DNA"/>
</dbReference>
<organism evidence="2 3">
    <name type="scientific">Kwoniella heveanensis BCC8398</name>
    <dbReference type="NCBI Taxonomy" id="1296120"/>
    <lineage>
        <taxon>Eukaryota</taxon>
        <taxon>Fungi</taxon>
        <taxon>Dikarya</taxon>
        <taxon>Basidiomycota</taxon>
        <taxon>Agaricomycotina</taxon>
        <taxon>Tremellomycetes</taxon>
        <taxon>Tremellales</taxon>
        <taxon>Cryptococcaceae</taxon>
        <taxon>Kwoniella</taxon>
    </lineage>
</organism>
<dbReference type="Proteomes" id="UP000092666">
    <property type="component" value="Unassembled WGS sequence"/>
</dbReference>
<evidence type="ECO:0000313" key="2">
    <source>
        <dbReference type="EMBL" id="OCF37268.1"/>
    </source>
</evidence>